<dbReference type="PANTHER" id="PTHR39337">
    <property type="entry name" value="BLR5642 PROTEIN"/>
    <property type="match status" value="1"/>
</dbReference>
<evidence type="ECO:0000313" key="2">
    <source>
        <dbReference type="Proteomes" id="UP000185490"/>
    </source>
</evidence>
<name>A0ABN4UVH3_9BACT</name>
<dbReference type="InterPro" id="IPR007438">
    <property type="entry name" value="DUF488"/>
</dbReference>
<organism evidence="1 2">
    <name type="scientific">Thermosipho melanesiensis</name>
    <dbReference type="NCBI Taxonomy" id="46541"/>
    <lineage>
        <taxon>Bacteria</taxon>
        <taxon>Thermotogati</taxon>
        <taxon>Thermotogota</taxon>
        <taxon>Thermotogae</taxon>
        <taxon>Thermotogales</taxon>
        <taxon>Fervidobacteriaceae</taxon>
        <taxon>Thermosipho</taxon>
    </lineage>
</organism>
<proteinExistence type="predicted"/>
<dbReference type="Proteomes" id="UP000185490">
    <property type="component" value="Chromosome"/>
</dbReference>
<sequence>MEKCRKQLPKFYRQKFLLVLLEVFGKELKKMDFQKYLFLYQQLYRSNNPLYYFVPYKYGPFSFQAYADLHKMENQGFLIVEDTIKLTTKITNYEFLKKEDKKAIEDFYLKFKNLHGRALLQYVYEKYPYYASKSEIRGKITSKEYMQIENTNTEKSLFTLGYEGITIEQYLNMLIKNNIHSVIDVRKNPISMKYGFSRKTLKNALENLNIEYIHLPELGIDSNKRKDLSTLEDYNVLFEYYKKNVLLKQKSAIERILKEYSKKNRVVLTCFEKDPKYCHRSKISDYIENHFGIKVIHL</sequence>
<accession>A0ABN4UVH3</accession>
<protein>
    <recommendedName>
        <fullName evidence="3">DUF488 domain-containing protein</fullName>
    </recommendedName>
</protein>
<dbReference type="Pfam" id="PF04343">
    <property type="entry name" value="DUF488"/>
    <property type="match status" value="1"/>
</dbReference>
<keyword evidence="2" id="KW-1185">Reference proteome</keyword>
<evidence type="ECO:0000313" key="1">
    <source>
        <dbReference type="EMBL" id="APT74065.1"/>
    </source>
</evidence>
<dbReference type="EMBL" id="CP007389">
    <property type="protein sequence ID" value="APT74065.1"/>
    <property type="molecule type" value="Genomic_DNA"/>
</dbReference>
<reference evidence="1 2" key="1">
    <citation type="submission" date="2014-02" db="EMBL/GenBank/DDBJ databases">
        <title>Diversity of Thermotogales isolates from hydrothermal vents.</title>
        <authorList>
            <person name="Haverkamp T.H.A."/>
            <person name="Lossouarn J."/>
            <person name="Geslin C."/>
            <person name="Nesbo C.L."/>
        </authorList>
    </citation>
    <scope>NUCLEOTIDE SEQUENCE [LARGE SCALE GENOMIC DNA]</scope>
    <source>
        <strain evidence="1 2">431</strain>
    </source>
</reference>
<dbReference type="RefSeq" id="WP_012057324.1">
    <property type="nucleotide sequence ID" value="NZ_CP007389.1"/>
</dbReference>
<gene>
    <name evidence="1" type="ORF">BW47_05940</name>
</gene>
<evidence type="ECO:0008006" key="3">
    <source>
        <dbReference type="Google" id="ProtNLM"/>
    </source>
</evidence>
<dbReference type="PANTHER" id="PTHR39337:SF1">
    <property type="entry name" value="BLR5642 PROTEIN"/>
    <property type="match status" value="1"/>
</dbReference>